<evidence type="ECO:0000313" key="2">
    <source>
        <dbReference type="EMBL" id="KAA1253000.1"/>
    </source>
</evidence>
<dbReference type="AlphaFoldDB" id="A0A5Q6PE52"/>
<feature type="signal peptide" evidence="1">
    <location>
        <begin position="1"/>
        <end position="27"/>
    </location>
</feature>
<keyword evidence="1" id="KW-0732">Signal</keyword>
<comment type="caution">
    <text evidence="2">The sequence shown here is derived from an EMBL/GenBank/DDBJ whole genome shotgun (WGS) entry which is preliminary data.</text>
</comment>
<name>A0A5Q6PE52_VIBCL</name>
<evidence type="ECO:0000256" key="1">
    <source>
        <dbReference type="SAM" id="SignalP"/>
    </source>
</evidence>
<gene>
    <name evidence="2" type="ORF">F0M16_19995</name>
</gene>
<proteinExistence type="predicted"/>
<evidence type="ECO:0000313" key="3">
    <source>
        <dbReference type="Proteomes" id="UP000323225"/>
    </source>
</evidence>
<protein>
    <submittedName>
        <fullName evidence="2">Uncharacterized protein</fullName>
    </submittedName>
</protein>
<sequence>MNKKTLLGVCMGTLAVCGATKSGIAHAEEISPQIKTNSIYVVTVSESIKDKSNIILEKQILLSNNNPYHTVSKFSENYFLKDAEGVFVLTKDGHPIIEYGVELEFKGYSLINGNYASMKINTQTLVNTDDYLNSYKVSKHDKQGFMIKDTILPEMSSTFTATNIELPEIGKDLVVSKESFKDSDKQTLVTIKRVE</sequence>
<reference evidence="2 3" key="1">
    <citation type="submission" date="2019-09" db="EMBL/GenBank/DDBJ databases">
        <authorList>
            <person name="Kritzky A."/>
            <person name="Schelkanova E.Y."/>
            <person name="Alkhova Z.V."/>
            <person name="Smirnova N.I."/>
        </authorList>
    </citation>
    <scope>NUCLEOTIDE SEQUENCE [LARGE SCALE GENOMIC DNA]</scope>
    <source>
        <strain evidence="2 3">M1526</strain>
    </source>
</reference>
<dbReference type="EMBL" id="VUAA01000031">
    <property type="protein sequence ID" value="KAA1253000.1"/>
    <property type="molecule type" value="Genomic_DNA"/>
</dbReference>
<accession>A0A5Q6PE52</accession>
<feature type="chain" id="PRO_5031275947" evidence="1">
    <location>
        <begin position="28"/>
        <end position="195"/>
    </location>
</feature>
<organism evidence="2 3">
    <name type="scientific">Vibrio cholerae</name>
    <dbReference type="NCBI Taxonomy" id="666"/>
    <lineage>
        <taxon>Bacteria</taxon>
        <taxon>Pseudomonadati</taxon>
        <taxon>Pseudomonadota</taxon>
        <taxon>Gammaproteobacteria</taxon>
        <taxon>Vibrionales</taxon>
        <taxon>Vibrionaceae</taxon>
        <taxon>Vibrio</taxon>
    </lineage>
</organism>
<dbReference type="Proteomes" id="UP000323225">
    <property type="component" value="Unassembled WGS sequence"/>
</dbReference>